<dbReference type="RefSeq" id="XP_008592892.1">
    <property type="nucleotide sequence ID" value="XM_008594670.1"/>
</dbReference>
<protein>
    <submittedName>
        <fullName evidence="2">Uncharacterized transmembrane protein DDB_G0289901-like</fullName>
    </submittedName>
</protein>
<organism evidence="1 2">
    <name type="scientific">Galeopterus variegatus</name>
    <name type="common">Malayan flying lemur</name>
    <name type="synonym">Cynocephalus variegatus</name>
    <dbReference type="NCBI Taxonomy" id="482537"/>
    <lineage>
        <taxon>Eukaryota</taxon>
        <taxon>Metazoa</taxon>
        <taxon>Chordata</taxon>
        <taxon>Craniata</taxon>
        <taxon>Vertebrata</taxon>
        <taxon>Euteleostomi</taxon>
        <taxon>Mammalia</taxon>
        <taxon>Eutheria</taxon>
        <taxon>Euarchontoglires</taxon>
        <taxon>Dermoptera</taxon>
        <taxon>Cynocephalidae</taxon>
        <taxon>Galeopterus</taxon>
    </lineage>
</organism>
<proteinExistence type="predicted"/>
<dbReference type="Proteomes" id="UP000694923">
    <property type="component" value="Unplaced"/>
</dbReference>
<name>A0ABM0SJ51_GALVR</name>
<sequence length="178" mass="19071">MTRGLSQAGDREDVWKELIQGNRRRHLMAWVQSLKSCTGSTWGHSSWTASSRACSSWTGSTRGCSSWTGSSGTCSSWTGSTWGCSSWTGSSGSRNRLAHSSTQACSNRQAHSSWSHSPHSWSCSPPQLEPQPPQSMGLCPGGFEGKNWRVQGGAPRQMARIPLPISEASVVSSCLGPA</sequence>
<keyword evidence="1" id="KW-1185">Reference proteome</keyword>
<accession>A0ABM0SJ51</accession>
<evidence type="ECO:0000313" key="1">
    <source>
        <dbReference type="Proteomes" id="UP000694923"/>
    </source>
</evidence>
<evidence type="ECO:0000313" key="2">
    <source>
        <dbReference type="RefSeq" id="XP_008592892.1"/>
    </source>
</evidence>
<dbReference type="GeneID" id="103610516"/>
<gene>
    <name evidence="2" type="primary">LOC103610516</name>
</gene>
<reference evidence="2" key="1">
    <citation type="submission" date="2025-08" db="UniProtKB">
        <authorList>
            <consortium name="RefSeq"/>
        </authorList>
    </citation>
    <scope>IDENTIFICATION</scope>
</reference>